<dbReference type="Gene3D" id="3.40.630.30">
    <property type="match status" value="1"/>
</dbReference>
<proteinExistence type="predicted"/>
<evidence type="ECO:0000259" key="1">
    <source>
        <dbReference type="Pfam" id="PF13480"/>
    </source>
</evidence>
<organism evidence="2 3">
    <name type="scientific">Anaeromyxobacter paludicola</name>
    <dbReference type="NCBI Taxonomy" id="2918171"/>
    <lineage>
        <taxon>Bacteria</taxon>
        <taxon>Pseudomonadati</taxon>
        <taxon>Myxococcota</taxon>
        <taxon>Myxococcia</taxon>
        <taxon>Myxococcales</taxon>
        <taxon>Cystobacterineae</taxon>
        <taxon>Anaeromyxobacteraceae</taxon>
        <taxon>Anaeromyxobacter</taxon>
    </lineage>
</organism>
<evidence type="ECO:0000313" key="3">
    <source>
        <dbReference type="Proteomes" id="UP001162734"/>
    </source>
</evidence>
<dbReference type="InterPro" id="IPR016181">
    <property type="entry name" value="Acyl_CoA_acyltransferase"/>
</dbReference>
<dbReference type="RefSeq" id="WP_263009637.1">
    <property type="nucleotide sequence ID" value="NZ_AP025592.1"/>
</dbReference>
<evidence type="ECO:0000313" key="2">
    <source>
        <dbReference type="EMBL" id="BDG08191.1"/>
    </source>
</evidence>
<dbReference type="Pfam" id="PF13480">
    <property type="entry name" value="Acetyltransf_6"/>
    <property type="match status" value="1"/>
</dbReference>
<dbReference type="InterPro" id="IPR038740">
    <property type="entry name" value="BioF2-like_GNAT_dom"/>
</dbReference>
<name>A0ABM7X8P3_9BACT</name>
<reference evidence="3" key="1">
    <citation type="journal article" date="2022" name="Int. J. Syst. Evol. Microbiol.">
        <title>Anaeromyxobacter oryzae sp. nov., Anaeromyxobacter diazotrophicus sp. nov. and Anaeromyxobacter paludicola sp. nov., isolated from paddy soils.</title>
        <authorList>
            <person name="Itoh H."/>
            <person name="Xu Z."/>
            <person name="Mise K."/>
            <person name="Masuda Y."/>
            <person name="Ushijima N."/>
            <person name="Hayakawa C."/>
            <person name="Shiratori Y."/>
            <person name="Senoo K."/>
        </authorList>
    </citation>
    <scope>NUCLEOTIDE SEQUENCE [LARGE SCALE GENOMIC DNA]</scope>
    <source>
        <strain evidence="3">Red630</strain>
    </source>
</reference>
<accession>A0ABM7X8P3</accession>
<sequence>MSLYLRVSESAEAGRLASLRAEWTELFDAAGQPTPFLSWEWLFTFWRAFGQRRDVRILEARGRTGRLEGLLVLQGRRPALGPRRWSLLGNGLAGADALDVLARPGAEPQVRSAIASHLLRTLPEWDALDLEDLPAGSPTVEALTRALAPHGVEVEVAPRFTCPGFALRGGFAEHLRRIARRETYGRRCRWLARQPGFRIEVATSVGEMAEAMEDFLRLHRLRWAPEGGSYGIPPGRVEEFHRAVAPLLAARGFMRLYRLFVQGRSVAAVYGLELGGRFYYYQSGMDPAWSPRSPGMVLTGRTVEDAYARGLGYYDFLRGTEAYKRDWADGGQETVALRLRSPGLRAEALQAAEGAFRAARDVARRVAPERIWLALRRARRNLGLGAMGAFEGR</sequence>
<keyword evidence="3" id="KW-1185">Reference proteome</keyword>
<feature type="domain" description="BioF2-like acetyltransferase" evidence="1">
    <location>
        <begin position="180"/>
        <end position="325"/>
    </location>
</feature>
<protein>
    <recommendedName>
        <fullName evidence="1">BioF2-like acetyltransferase domain-containing protein</fullName>
    </recommendedName>
</protein>
<dbReference type="Proteomes" id="UP001162734">
    <property type="component" value="Chromosome"/>
</dbReference>
<gene>
    <name evidence="2" type="ORF">AMPC_13040</name>
</gene>
<dbReference type="EMBL" id="AP025592">
    <property type="protein sequence ID" value="BDG08191.1"/>
    <property type="molecule type" value="Genomic_DNA"/>
</dbReference>
<dbReference type="SUPFAM" id="SSF55729">
    <property type="entry name" value="Acyl-CoA N-acyltransferases (Nat)"/>
    <property type="match status" value="1"/>
</dbReference>